<dbReference type="SUPFAM" id="SSF81301">
    <property type="entry name" value="Nucleotidyltransferase"/>
    <property type="match status" value="1"/>
</dbReference>
<dbReference type="GO" id="GO:0016779">
    <property type="term" value="F:nucleotidyltransferase activity"/>
    <property type="evidence" value="ECO:0007669"/>
    <property type="project" value="UniProtKB-KW"/>
</dbReference>
<evidence type="ECO:0000256" key="6">
    <source>
        <dbReference type="ARBA" id="ARBA00022741"/>
    </source>
</evidence>
<keyword evidence="4" id="KW-0548">Nucleotidyltransferase</keyword>
<evidence type="ECO:0000256" key="2">
    <source>
        <dbReference type="ARBA" id="ARBA00022649"/>
    </source>
</evidence>
<keyword evidence="6" id="KW-0547">Nucleotide-binding</keyword>
<dbReference type="AlphaFoldDB" id="A0A4Q9KCI3"/>
<comment type="similarity">
    <text evidence="9">Belongs to the MntA antitoxin family.</text>
</comment>
<comment type="caution">
    <text evidence="11">The sequence shown here is derived from an EMBL/GenBank/DDBJ whole genome shotgun (WGS) entry which is preliminary data.</text>
</comment>
<keyword evidence="7" id="KW-0067">ATP-binding</keyword>
<sequence length="95" mass="10486">MPMDVERLREVCQRYGIVRLEVFGSSARGTAGPGSDIDLLYTLAPGVRLGWEIEDLASELEAVLGRPVDLVSRRALNARIRDQVLQEAQPFYAAA</sequence>
<dbReference type="InterPro" id="IPR052038">
    <property type="entry name" value="Type-VII_TA_antitoxin"/>
</dbReference>
<dbReference type="Gene3D" id="3.30.460.10">
    <property type="entry name" value="Beta Polymerase, domain 2"/>
    <property type="match status" value="1"/>
</dbReference>
<evidence type="ECO:0000256" key="5">
    <source>
        <dbReference type="ARBA" id="ARBA00022723"/>
    </source>
</evidence>
<accession>A0A4Q9KCI3</accession>
<evidence type="ECO:0000256" key="9">
    <source>
        <dbReference type="ARBA" id="ARBA00038276"/>
    </source>
</evidence>
<keyword evidence="2" id="KW-1277">Toxin-antitoxin system</keyword>
<evidence type="ECO:0000313" key="12">
    <source>
        <dbReference type="Proteomes" id="UP000292373"/>
    </source>
</evidence>
<evidence type="ECO:0000256" key="8">
    <source>
        <dbReference type="ARBA" id="ARBA00022842"/>
    </source>
</evidence>
<evidence type="ECO:0000256" key="3">
    <source>
        <dbReference type="ARBA" id="ARBA00022679"/>
    </source>
</evidence>
<dbReference type="Pfam" id="PF01909">
    <property type="entry name" value="NTP_transf_2"/>
    <property type="match status" value="1"/>
</dbReference>
<evidence type="ECO:0000256" key="4">
    <source>
        <dbReference type="ARBA" id="ARBA00022695"/>
    </source>
</evidence>
<evidence type="ECO:0000256" key="1">
    <source>
        <dbReference type="ARBA" id="ARBA00001946"/>
    </source>
</evidence>
<dbReference type="OrthoDB" id="9803128at2"/>
<feature type="domain" description="Polymerase nucleotidyl transferase" evidence="10">
    <location>
        <begin position="8"/>
        <end position="88"/>
    </location>
</feature>
<name>A0A4Q9KCI3_9ACTN</name>
<evidence type="ECO:0000313" key="11">
    <source>
        <dbReference type="EMBL" id="TBT82540.1"/>
    </source>
</evidence>
<dbReference type="EMBL" id="SDMQ01000022">
    <property type="protein sequence ID" value="TBT82540.1"/>
    <property type="molecule type" value="Genomic_DNA"/>
</dbReference>
<comment type="cofactor">
    <cofactor evidence="1">
        <name>Mg(2+)</name>
        <dbReference type="ChEBI" id="CHEBI:18420"/>
    </cofactor>
</comment>
<evidence type="ECO:0000259" key="10">
    <source>
        <dbReference type="Pfam" id="PF01909"/>
    </source>
</evidence>
<dbReference type="PANTHER" id="PTHR33571:SF12">
    <property type="entry name" value="BSL3053 PROTEIN"/>
    <property type="match status" value="1"/>
</dbReference>
<reference evidence="11 12" key="1">
    <citation type="submission" date="2019-01" db="EMBL/GenBank/DDBJ databases">
        <title>Lactibacter flavus gen. nov., sp. nov., a novel bacterium of the family Propionibacteriaceae isolated from raw milk and dairy products.</title>
        <authorList>
            <person name="Huptas C."/>
            <person name="Wenning M."/>
            <person name="Breitenwieser F."/>
            <person name="Doll E."/>
            <person name="Von Neubeck M."/>
            <person name="Busse H.-J."/>
            <person name="Scherer S."/>
        </authorList>
    </citation>
    <scope>NUCLEOTIDE SEQUENCE [LARGE SCALE GENOMIC DNA]</scope>
    <source>
        <strain evidence="11 12">KCTC 33808</strain>
    </source>
</reference>
<keyword evidence="12" id="KW-1185">Reference proteome</keyword>
<keyword evidence="5" id="KW-0479">Metal-binding</keyword>
<dbReference type="InterPro" id="IPR043519">
    <property type="entry name" value="NT_sf"/>
</dbReference>
<proteinExistence type="inferred from homology"/>
<dbReference type="GO" id="GO:0005524">
    <property type="term" value="F:ATP binding"/>
    <property type="evidence" value="ECO:0007669"/>
    <property type="project" value="UniProtKB-KW"/>
</dbReference>
<dbReference type="Proteomes" id="UP000292373">
    <property type="component" value="Unassembled WGS sequence"/>
</dbReference>
<keyword evidence="8" id="KW-0460">Magnesium</keyword>
<dbReference type="PANTHER" id="PTHR33571">
    <property type="entry name" value="SSL8005 PROTEIN"/>
    <property type="match status" value="1"/>
</dbReference>
<dbReference type="CDD" id="cd05403">
    <property type="entry name" value="NT_KNTase_like"/>
    <property type="match status" value="1"/>
</dbReference>
<dbReference type="InterPro" id="IPR002934">
    <property type="entry name" value="Polymerase_NTP_transf_dom"/>
</dbReference>
<organism evidence="11 12">
    <name type="scientific">Propioniciclava sinopodophylli</name>
    <dbReference type="NCBI Taxonomy" id="1837344"/>
    <lineage>
        <taxon>Bacteria</taxon>
        <taxon>Bacillati</taxon>
        <taxon>Actinomycetota</taxon>
        <taxon>Actinomycetes</taxon>
        <taxon>Propionibacteriales</taxon>
        <taxon>Propionibacteriaceae</taxon>
        <taxon>Propioniciclava</taxon>
    </lineage>
</organism>
<gene>
    <name evidence="11" type="ORF">ET989_14340</name>
</gene>
<protein>
    <submittedName>
        <fullName evidence="11">Nucleotidyltransferase</fullName>
    </submittedName>
</protein>
<keyword evidence="3 11" id="KW-0808">Transferase</keyword>
<dbReference type="GO" id="GO:0046872">
    <property type="term" value="F:metal ion binding"/>
    <property type="evidence" value="ECO:0007669"/>
    <property type="project" value="UniProtKB-KW"/>
</dbReference>
<evidence type="ECO:0000256" key="7">
    <source>
        <dbReference type="ARBA" id="ARBA00022840"/>
    </source>
</evidence>